<evidence type="ECO:0000313" key="5">
    <source>
        <dbReference type="EMBL" id="PZW22833.1"/>
    </source>
</evidence>
<keyword evidence="6" id="KW-1185">Reference proteome</keyword>
<proteinExistence type="inferred from homology"/>
<evidence type="ECO:0000256" key="3">
    <source>
        <dbReference type="RuleBase" id="RU003694"/>
    </source>
</evidence>
<comment type="caution">
    <text evidence="5">The sequence shown here is derived from an EMBL/GenBank/DDBJ whole genome shotgun (WGS) entry which is preliminary data.</text>
</comment>
<dbReference type="InterPro" id="IPR016039">
    <property type="entry name" value="Thiolase-like"/>
</dbReference>
<dbReference type="AlphaFoldDB" id="A0A326U0F8"/>
<dbReference type="GO" id="GO:0004315">
    <property type="term" value="F:3-oxoacyl-[acyl-carrier-protein] synthase activity"/>
    <property type="evidence" value="ECO:0007669"/>
    <property type="project" value="TreeGrafter"/>
</dbReference>
<dbReference type="GO" id="GO:0006633">
    <property type="term" value="P:fatty acid biosynthetic process"/>
    <property type="evidence" value="ECO:0007669"/>
    <property type="project" value="TreeGrafter"/>
</dbReference>
<dbReference type="Gene3D" id="3.40.47.10">
    <property type="match status" value="3"/>
</dbReference>
<evidence type="ECO:0000313" key="6">
    <source>
        <dbReference type="Proteomes" id="UP000248806"/>
    </source>
</evidence>
<dbReference type="EMBL" id="QKUF01000030">
    <property type="protein sequence ID" value="PZW22833.1"/>
    <property type="molecule type" value="Genomic_DNA"/>
</dbReference>
<sequence length="819" mass="87394">MTRERIVVTGVGVICANGIGQKAFWDNVVRGSSGIRSVHTVDMTNLSTDVAGEVTEFHPERYFSKREMRFMDRCGQMAVIAAREAAEHAHINVQQLDPYRIGVVLGTSLGGMVSGQMFHEQWIKRGIHKTHPRLLQLYTLHAPLDLISIDLGLKGPKSVISNACAAGTNAIGFATEFLISGKADVMFTGGVDPLSHLSFSGFNSLSALSPEACAPYSKSNGLNLGEGAAILVLERLSHAEARGATILAEVMGYGLSSDSYHQTAPDPGGSGAIRSMSTAVEMANISIHEISYINGHGTGTPTNDMIEPKAIRAFLKEHKDIPISSTKSMIGHTLGAAGAIEGVTCVLALQDGILPPTINFDEERRTYDLDFVPNHSRPAKLDIILSNSFGFGGNNASIIFGKYPRAGHGHAWQHKRVVISGIGALAAGANTTAEVFSRLREGQSQIQPIIEFDASPYGSLLAGMIRGLRYEKIINPGLLRKMDTISKQAVAAAKFALTDSGFKIDRHNCEQVGILFATGTGPVETVESFYRTVIEQGVKNANPRLFPNTVMNAAAGHVSLHFKIKGPTSTITAAGTSTISALFYAYSLIQRGVVDTILVVSSDECNEPMLAGFGRIPNFLSRDTLRPFDRSHSGTNIGAASTAFLIQSEEAARSCGARPYAELAGFGMTADTFRVARINEEGTEWQRSFELALLDAGIEPAQLGAVFAAANGLPLVDEVEARVLARVVGDRVPVTAPKSIFGETHGSAGGLNIIAGIAALHDGFISATANLREPQEYAALDYVYGAARPATPEHVLISSYSVTGSGNYHSLVLRRYQAA</sequence>
<dbReference type="GO" id="GO:0005829">
    <property type="term" value="C:cytosol"/>
    <property type="evidence" value="ECO:0007669"/>
    <property type="project" value="TreeGrafter"/>
</dbReference>
<name>A0A326U0F8_THEHA</name>
<comment type="similarity">
    <text evidence="1 3">Belongs to the thiolase-like superfamily. Beta-ketoacyl-ACP synthases family.</text>
</comment>
<dbReference type="NCBIfam" id="NF005589">
    <property type="entry name" value="PRK07314.1"/>
    <property type="match status" value="1"/>
</dbReference>
<dbReference type="InterPro" id="IPR000794">
    <property type="entry name" value="Beta-ketoacyl_synthase"/>
</dbReference>
<keyword evidence="2 3" id="KW-0808">Transferase</keyword>
<dbReference type="CDD" id="cd00834">
    <property type="entry name" value="KAS_I_II"/>
    <property type="match status" value="2"/>
</dbReference>
<evidence type="ECO:0000256" key="1">
    <source>
        <dbReference type="ARBA" id="ARBA00008467"/>
    </source>
</evidence>
<dbReference type="PANTHER" id="PTHR11712">
    <property type="entry name" value="POLYKETIDE SYNTHASE-RELATED"/>
    <property type="match status" value="1"/>
</dbReference>
<dbReference type="RefSeq" id="WP_111325554.1">
    <property type="nucleotide sequence ID" value="NZ_BIFX01000001.1"/>
</dbReference>
<dbReference type="PANTHER" id="PTHR11712:SF336">
    <property type="entry name" value="3-OXOACYL-[ACYL-CARRIER-PROTEIN] SYNTHASE, MITOCHONDRIAL"/>
    <property type="match status" value="1"/>
</dbReference>
<reference evidence="5 6" key="1">
    <citation type="submission" date="2018-06" db="EMBL/GenBank/DDBJ databases">
        <title>Genomic Encyclopedia of Archaeal and Bacterial Type Strains, Phase II (KMG-II): from individual species to whole genera.</title>
        <authorList>
            <person name="Goeker M."/>
        </authorList>
    </citation>
    <scope>NUCLEOTIDE SEQUENCE [LARGE SCALE GENOMIC DNA]</scope>
    <source>
        <strain evidence="5 6">ATCC BAA-1881</strain>
    </source>
</reference>
<dbReference type="InterPro" id="IPR020841">
    <property type="entry name" value="PKS_Beta-ketoAc_synthase_dom"/>
</dbReference>
<evidence type="ECO:0000256" key="2">
    <source>
        <dbReference type="ARBA" id="ARBA00022679"/>
    </source>
</evidence>
<feature type="domain" description="Ketosynthase family 3 (KS3)" evidence="4">
    <location>
        <begin position="3"/>
        <end position="402"/>
    </location>
</feature>
<protein>
    <submittedName>
        <fullName evidence="5">3-oxoacyl-[acyl-carrier-protein] synthase II</fullName>
    </submittedName>
</protein>
<dbReference type="SMART" id="SM00825">
    <property type="entry name" value="PKS_KS"/>
    <property type="match status" value="1"/>
</dbReference>
<accession>A0A326U0F8</accession>
<dbReference type="SUPFAM" id="SSF53901">
    <property type="entry name" value="Thiolase-like"/>
    <property type="match status" value="3"/>
</dbReference>
<dbReference type="InterPro" id="IPR014030">
    <property type="entry name" value="Ketoacyl_synth_N"/>
</dbReference>
<dbReference type="Proteomes" id="UP000248806">
    <property type="component" value="Unassembled WGS sequence"/>
</dbReference>
<dbReference type="Pfam" id="PF00109">
    <property type="entry name" value="ketoacyl-synt"/>
    <property type="match status" value="2"/>
</dbReference>
<organism evidence="5 6">
    <name type="scientific">Thermosporothrix hazakensis</name>
    <dbReference type="NCBI Taxonomy" id="644383"/>
    <lineage>
        <taxon>Bacteria</taxon>
        <taxon>Bacillati</taxon>
        <taxon>Chloroflexota</taxon>
        <taxon>Ktedonobacteria</taxon>
        <taxon>Ktedonobacterales</taxon>
        <taxon>Thermosporotrichaceae</taxon>
        <taxon>Thermosporothrix</taxon>
    </lineage>
</organism>
<feature type="domain" description="Ketosynthase family 3 (KS3)" evidence="4">
    <location>
        <begin position="414"/>
        <end position="813"/>
    </location>
</feature>
<evidence type="ECO:0000259" key="4">
    <source>
        <dbReference type="PROSITE" id="PS52004"/>
    </source>
</evidence>
<gene>
    <name evidence="5" type="ORF">EI42_05284</name>
</gene>
<dbReference type="OrthoDB" id="9808669at2"/>
<dbReference type="InterPro" id="IPR014031">
    <property type="entry name" value="Ketoacyl_synth_C"/>
</dbReference>
<dbReference type="PROSITE" id="PS52004">
    <property type="entry name" value="KS3_2"/>
    <property type="match status" value="2"/>
</dbReference>
<dbReference type="Pfam" id="PF02801">
    <property type="entry name" value="Ketoacyl-synt_C"/>
    <property type="match status" value="2"/>
</dbReference>